<dbReference type="EMBL" id="SGPJ01000069">
    <property type="protein sequence ID" value="THG99760.1"/>
    <property type="molecule type" value="Genomic_DNA"/>
</dbReference>
<dbReference type="AlphaFoldDB" id="A0A4S4KNM1"/>
<organism evidence="2 3">
    <name type="scientific">Hermanssonia centrifuga</name>
    <dbReference type="NCBI Taxonomy" id="98765"/>
    <lineage>
        <taxon>Eukaryota</taxon>
        <taxon>Fungi</taxon>
        <taxon>Dikarya</taxon>
        <taxon>Basidiomycota</taxon>
        <taxon>Agaricomycotina</taxon>
        <taxon>Agaricomycetes</taxon>
        <taxon>Polyporales</taxon>
        <taxon>Meruliaceae</taxon>
        <taxon>Hermanssonia</taxon>
    </lineage>
</organism>
<gene>
    <name evidence="2" type="ORF">EW026_g2638</name>
</gene>
<evidence type="ECO:0000313" key="3">
    <source>
        <dbReference type="Proteomes" id="UP000309038"/>
    </source>
</evidence>
<feature type="region of interest" description="Disordered" evidence="1">
    <location>
        <begin position="25"/>
        <end position="56"/>
    </location>
</feature>
<keyword evidence="3" id="KW-1185">Reference proteome</keyword>
<accession>A0A4S4KNM1</accession>
<reference evidence="2 3" key="1">
    <citation type="submission" date="2019-02" db="EMBL/GenBank/DDBJ databases">
        <title>Genome sequencing of the rare red list fungi Phlebia centrifuga.</title>
        <authorList>
            <person name="Buettner E."/>
            <person name="Kellner H."/>
        </authorList>
    </citation>
    <scope>NUCLEOTIDE SEQUENCE [LARGE SCALE GENOMIC DNA]</scope>
    <source>
        <strain evidence="2 3">DSM 108282</strain>
    </source>
</reference>
<protein>
    <submittedName>
        <fullName evidence="2">Uncharacterized protein</fullName>
    </submittedName>
</protein>
<evidence type="ECO:0000256" key="1">
    <source>
        <dbReference type="SAM" id="MobiDB-lite"/>
    </source>
</evidence>
<name>A0A4S4KNM1_9APHY</name>
<evidence type="ECO:0000313" key="2">
    <source>
        <dbReference type="EMBL" id="THG99760.1"/>
    </source>
</evidence>
<dbReference type="Proteomes" id="UP000309038">
    <property type="component" value="Unassembled WGS sequence"/>
</dbReference>
<comment type="caution">
    <text evidence="2">The sequence shown here is derived from an EMBL/GenBank/DDBJ whole genome shotgun (WGS) entry which is preliminary data.</text>
</comment>
<sequence length="87" mass="9254">MEAMDGRATRVEKGLGAVVRSLSGIAGTAGGGLSEGKGRRAAVSELSDDDSDDETSFHTDVTFDLMSKLKEVLVISIAQGWDIFYEE</sequence>
<proteinExistence type="predicted"/>